<dbReference type="RefSeq" id="WP_104303178.1">
    <property type="nucleotide sequence ID" value="NZ_PSNX01000011.1"/>
</dbReference>
<protein>
    <submittedName>
        <fullName evidence="2">Uncharacterized protein</fullName>
    </submittedName>
</protein>
<dbReference type="OrthoDB" id="9794671at2"/>
<dbReference type="Proteomes" id="UP000238605">
    <property type="component" value="Unassembled WGS sequence"/>
</dbReference>
<feature type="region of interest" description="Disordered" evidence="1">
    <location>
        <begin position="41"/>
        <end position="99"/>
    </location>
</feature>
<proteinExistence type="predicted"/>
<evidence type="ECO:0000313" key="3">
    <source>
        <dbReference type="Proteomes" id="UP000238605"/>
    </source>
</evidence>
<evidence type="ECO:0000313" key="2">
    <source>
        <dbReference type="EMBL" id="PPE65845.1"/>
    </source>
</evidence>
<dbReference type="SUPFAM" id="SSF49478">
    <property type="entry name" value="Cna protein B-type domain"/>
    <property type="match status" value="1"/>
</dbReference>
<feature type="compositionally biased region" description="Basic and acidic residues" evidence="1">
    <location>
        <begin position="67"/>
        <end position="99"/>
    </location>
</feature>
<evidence type="ECO:0000256" key="1">
    <source>
        <dbReference type="SAM" id="MobiDB-lite"/>
    </source>
</evidence>
<organism evidence="2 3">
    <name type="scientific">Caldimonas caldifontis</name>
    <dbReference type="NCBI Taxonomy" id="1452508"/>
    <lineage>
        <taxon>Bacteria</taxon>
        <taxon>Pseudomonadati</taxon>
        <taxon>Pseudomonadota</taxon>
        <taxon>Betaproteobacteria</taxon>
        <taxon>Burkholderiales</taxon>
        <taxon>Sphaerotilaceae</taxon>
        <taxon>Caldimonas</taxon>
    </lineage>
</organism>
<sequence length="99" mass="10968">MNPLPQGLQNLPPHELQLQHAYHDDEGLQAARFEARLGDGSVRRGTTDAAGHLRLPELPPGPVQVRFDADGRLFERRDDTPNDRPADLQTLMDRHGGSA</sequence>
<accession>A0A2S5SSY1</accession>
<reference evidence="2 3" key="1">
    <citation type="submission" date="2018-02" db="EMBL/GenBank/DDBJ databases">
        <title>Reclassifiation of [Polyangium] brachysporum DSM 7029 as Guopingzhaonella breviflexa gen. nov., sp. nov., a member of the family Comamonadaceae.</title>
        <authorList>
            <person name="Tang B."/>
        </authorList>
    </citation>
    <scope>NUCLEOTIDE SEQUENCE [LARGE SCALE GENOMIC DNA]</scope>
    <source>
        <strain evidence="2 3">BCRC 80649</strain>
    </source>
</reference>
<comment type="caution">
    <text evidence="2">The sequence shown here is derived from an EMBL/GenBank/DDBJ whole genome shotgun (WGS) entry which is preliminary data.</text>
</comment>
<dbReference type="AlphaFoldDB" id="A0A2S5SSY1"/>
<dbReference type="EMBL" id="PSNX01000011">
    <property type="protein sequence ID" value="PPE65845.1"/>
    <property type="molecule type" value="Genomic_DNA"/>
</dbReference>
<gene>
    <name evidence="2" type="ORF">C1704_13110</name>
</gene>
<keyword evidence="3" id="KW-1185">Reference proteome</keyword>
<name>A0A2S5SSY1_9BURK</name>